<evidence type="ECO:0000313" key="2">
    <source>
        <dbReference type="Proteomes" id="UP001230649"/>
    </source>
</evidence>
<organism evidence="1 2">
    <name type="scientific">Naganishia adeliensis</name>
    <dbReference type="NCBI Taxonomy" id="92952"/>
    <lineage>
        <taxon>Eukaryota</taxon>
        <taxon>Fungi</taxon>
        <taxon>Dikarya</taxon>
        <taxon>Basidiomycota</taxon>
        <taxon>Agaricomycotina</taxon>
        <taxon>Tremellomycetes</taxon>
        <taxon>Filobasidiales</taxon>
        <taxon>Filobasidiaceae</taxon>
        <taxon>Naganishia</taxon>
    </lineage>
</organism>
<comment type="caution">
    <text evidence="1">The sequence shown here is derived from an EMBL/GenBank/DDBJ whole genome shotgun (WGS) entry which is preliminary data.</text>
</comment>
<name>A0ACC2VAE6_9TREE</name>
<keyword evidence="2" id="KW-1185">Reference proteome</keyword>
<dbReference type="Proteomes" id="UP001230649">
    <property type="component" value="Unassembled WGS sequence"/>
</dbReference>
<accession>A0ACC2VAE6</accession>
<reference evidence="1" key="1">
    <citation type="submission" date="2023-04" db="EMBL/GenBank/DDBJ databases">
        <title>Draft Genome sequencing of Naganishia species isolated from polar environments using Oxford Nanopore Technology.</title>
        <authorList>
            <person name="Leo P."/>
            <person name="Venkateswaran K."/>
        </authorList>
    </citation>
    <scope>NUCLEOTIDE SEQUENCE</scope>
    <source>
        <strain evidence="1">MNA-CCFEE 5262</strain>
    </source>
</reference>
<gene>
    <name evidence="1" type="ORF">QFC20_006487</name>
</gene>
<dbReference type="EMBL" id="JASBWS010000116">
    <property type="protein sequence ID" value="KAJ9096154.1"/>
    <property type="molecule type" value="Genomic_DNA"/>
</dbReference>
<evidence type="ECO:0000313" key="1">
    <source>
        <dbReference type="EMBL" id="KAJ9096154.1"/>
    </source>
</evidence>
<proteinExistence type="predicted"/>
<sequence>MISLDFKNKLVLVTGGGRGIGLEITRAIAEAGADLAITYTSKDCSDLAETLSQEFSVKVKAFRCDTADSQQVDHSVEEIHGEFGKKVDIAICNAGISLWRDSHDMSDAELQNIFAVNAFGPFYTARALIRSWLGLETTVDPDSHTALGHLKEKGRVLRGKQVFLAGEWAPLGVSVNAISPGYVSTDMIANPPDAKAETWVNEWQDRTPAGHFASPKTLGRFVALLVSDAAGGSGFLTGSDVVIDGGYTVF</sequence>
<protein>
    <submittedName>
        <fullName evidence="1">Uncharacterized protein</fullName>
    </submittedName>
</protein>